<protein>
    <submittedName>
        <fullName evidence="1">Uncharacterized protein</fullName>
    </submittedName>
</protein>
<gene>
    <name evidence="1" type="ORF">CDAR_413851</name>
</gene>
<comment type="caution">
    <text evidence="1">The sequence shown here is derived from an EMBL/GenBank/DDBJ whole genome shotgun (WGS) entry which is preliminary data.</text>
</comment>
<dbReference type="AlphaFoldDB" id="A0AAV4UEC2"/>
<evidence type="ECO:0000313" key="1">
    <source>
        <dbReference type="EMBL" id="GIY56071.1"/>
    </source>
</evidence>
<keyword evidence="2" id="KW-1185">Reference proteome</keyword>
<sequence length="107" mass="11700">MLPIDHSYANAEANLGNGSCKNLPKCPIPMILHKCNIQYSTKESTLFGFHCLCKISLQTQIRAIEKMIADYNSSIAFIQQHYSCIIDEIGHSSVNGAAASAVDEKAI</sequence>
<accession>A0AAV4UEC2</accession>
<dbReference type="EMBL" id="BPLQ01011158">
    <property type="protein sequence ID" value="GIY56071.1"/>
    <property type="molecule type" value="Genomic_DNA"/>
</dbReference>
<reference evidence="1 2" key="1">
    <citation type="submission" date="2021-06" db="EMBL/GenBank/DDBJ databases">
        <title>Caerostris darwini draft genome.</title>
        <authorList>
            <person name="Kono N."/>
            <person name="Arakawa K."/>
        </authorList>
    </citation>
    <scope>NUCLEOTIDE SEQUENCE [LARGE SCALE GENOMIC DNA]</scope>
</reference>
<organism evidence="1 2">
    <name type="scientific">Caerostris darwini</name>
    <dbReference type="NCBI Taxonomy" id="1538125"/>
    <lineage>
        <taxon>Eukaryota</taxon>
        <taxon>Metazoa</taxon>
        <taxon>Ecdysozoa</taxon>
        <taxon>Arthropoda</taxon>
        <taxon>Chelicerata</taxon>
        <taxon>Arachnida</taxon>
        <taxon>Araneae</taxon>
        <taxon>Araneomorphae</taxon>
        <taxon>Entelegynae</taxon>
        <taxon>Araneoidea</taxon>
        <taxon>Araneidae</taxon>
        <taxon>Caerostris</taxon>
    </lineage>
</organism>
<name>A0AAV4UEC2_9ARAC</name>
<dbReference type="Proteomes" id="UP001054837">
    <property type="component" value="Unassembled WGS sequence"/>
</dbReference>
<evidence type="ECO:0000313" key="2">
    <source>
        <dbReference type="Proteomes" id="UP001054837"/>
    </source>
</evidence>
<proteinExistence type="predicted"/>